<dbReference type="GO" id="GO:0006606">
    <property type="term" value="P:protein import into nucleus"/>
    <property type="evidence" value="ECO:0007669"/>
    <property type="project" value="TreeGrafter"/>
</dbReference>
<evidence type="ECO:0000256" key="2">
    <source>
        <dbReference type="ARBA" id="ARBA00007991"/>
    </source>
</evidence>
<dbReference type="GO" id="GO:0005634">
    <property type="term" value="C:nucleus"/>
    <property type="evidence" value="ECO:0007669"/>
    <property type="project" value="UniProtKB-SubCell"/>
</dbReference>
<dbReference type="PANTHER" id="PTHR12363:SF33">
    <property type="entry name" value="IMPORTIN-13"/>
    <property type="match status" value="1"/>
</dbReference>
<accession>A0A1E3NRF5</accession>
<evidence type="ECO:0000256" key="4">
    <source>
        <dbReference type="ARBA" id="ARBA00023242"/>
    </source>
</evidence>
<name>A0A1E3NRF5_9ASCO</name>
<protein>
    <recommendedName>
        <fullName evidence="7">Importin N-terminal domain-containing protein</fullName>
    </recommendedName>
</protein>
<gene>
    <name evidence="5" type="ORF">PICMEDRAFT_72237</name>
</gene>
<reference evidence="5 6" key="1">
    <citation type="journal article" date="2016" name="Proc. Natl. Acad. Sci. U.S.A.">
        <title>Comparative genomics of biotechnologically important yeasts.</title>
        <authorList>
            <person name="Riley R."/>
            <person name="Haridas S."/>
            <person name="Wolfe K.H."/>
            <person name="Lopes M.R."/>
            <person name="Hittinger C.T."/>
            <person name="Goeker M."/>
            <person name="Salamov A.A."/>
            <person name="Wisecaver J.H."/>
            <person name="Long T.M."/>
            <person name="Calvey C.H."/>
            <person name="Aerts A.L."/>
            <person name="Barry K.W."/>
            <person name="Choi C."/>
            <person name="Clum A."/>
            <person name="Coughlan A.Y."/>
            <person name="Deshpande S."/>
            <person name="Douglass A.P."/>
            <person name="Hanson S.J."/>
            <person name="Klenk H.-P."/>
            <person name="LaButti K.M."/>
            <person name="Lapidus A."/>
            <person name="Lindquist E.A."/>
            <person name="Lipzen A.M."/>
            <person name="Meier-Kolthoff J.P."/>
            <person name="Ohm R.A."/>
            <person name="Otillar R.P."/>
            <person name="Pangilinan J.L."/>
            <person name="Peng Y."/>
            <person name="Rokas A."/>
            <person name="Rosa C.A."/>
            <person name="Scheuner C."/>
            <person name="Sibirny A.A."/>
            <person name="Slot J.C."/>
            <person name="Stielow J.B."/>
            <person name="Sun H."/>
            <person name="Kurtzman C.P."/>
            <person name="Blackwell M."/>
            <person name="Grigoriev I.V."/>
            <person name="Jeffries T.W."/>
        </authorList>
    </citation>
    <scope>NUCLEOTIDE SEQUENCE [LARGE SCALE GENOMIC DNA]</scope>
    <source>
        <strain evidence="5 6">NRRL Y-2026</strain>
    </source>
</reference>
<keyword evidence="6" id="KW-1185">Reference proteome</keyword>
<dbReference type="AlphaFoldDB" id="A0A1E3NRF5"/>
<keyword evidence="3" id="KW-0813">Transport</keyword>
<comment type="similarity">
    <text evidence="2">Belongs to the importin beta family.</text>
</comment>
<evidence type="ECO:0000313" key="6">
    <source>
        <dbReference type="Proteomes" id="UP000094455"/>
    </source>
</evidence>
<dbReference type="InterPro" id="IPR011989">
    <property type="entry name" value="ARM-like"/>
</dbReference>
<dbReference type="SUPFAM" id="SSF48371">
    <property type="entry name" value="ARM repeat"/>
    <property type="match status" value="1"/>
</dbReference>
<dbReference type="GO" id="GO:0005737">
    <property type="term" value="C:cytoplasm"/>
    <property type="evidence" value="ECO:0007669"/>
    <property type="project" value="TreeGrafter"/>
</dbReference>
<dbReference type="RefSeq" id="XP_019019381.1">
    <property type="nucleotide sequence ID" value="XM_019164132.1"/>
</dbReference>
<dbReference type="EMBL" id="KV454002">
    <property type="protein sequence ID" value="ODQ48268.1"/>
    <property type="molecule type" value="Genomic_DNA"/>
</dbReference>
<sequence length="1015" mass="115410">MQLTMAVTLIETLYAPNQRSETILHAQQQLQKMQKQDDADRLAHELLQSGDVNVQFFGALTYTVYITTHNVGPPLAELMADEIVDAYRRQVSALAITKLISNLGKIYARTLYSPLDTLFERLAQLALDGPTLLQLGLVACRIIAEELNASEELTKEQNRLVIDTVLDGTTRKALDAAIPLIVQSAGDGTVTGNVKRLWLECLQTWTVYASRVEFDFAFTVDLNEYYGVALHLLATNSDVEALDLISDIYDTNSQLLSHDNKSKLDALIFSDWCTAFISADDLDDVSKLSRFVTLFLDADMINLASRMIDANYDYKFQYLLHLTNQPGSPIIDESFSVDLLDFWILFTESFINDTESIHAILKNDVEKIAVLNQKAHDYFLHLSQIYWHKCHMLDDIDGIEDEFYSFRRDIGELFESLFSIARDSIFSDLTRSVIGNLSDSGTSINNEKAKDVEASFYLLTSISSIFGESSVTPQFLGGLDALFRCKFLESILQLSSTTGVSKEMYHHLIRITIKFLSEINWFYGNEAGKPYINGVLIFLFQNLNSRAYQEPSSRAILLITDSCRDKLSGLLDDFEAAANSMIVNKFEVEINVRAGIIRSYANILQTIKNTELQAHKISNLLDVIYYESVTAFQSIEMNLSNPEVLENINSFLVSMISSLVGLAKGLQIPEDWEDYYDRNGKVVRDVYNYWQYEDIKHFQVHEKCLKLVSLFSFPRENLTNSMSLKNLDPLMLEQVFLFFKSGLSEPFPGPFVIDYNLIIEYILKCCRYCQTVDFSTSVEPPMIKIIELYGLVIGSNHTLITISKITDLKLGTADLQMDLVLNEIFFKQIDIIISEPDIMQAVFNLLAGILAKYPSNLIQNEHMIRIIEIGIQQLYENAQQRFVVMALSKLWSNLIYLRKGKQKDVENIQRILIEENVGAVLVYALMKGFIVTSRSNVEFYSDIIRALTAKYSKYLSGWIMDSFAKINNESEKQVAKENEVKTFTKKLIVTRGSRAANRVVQEFWYTATGMVDYGI</sequence>
<evidence type="ECO:0000313" key="5">
    <source>
        <dbReference type="EMBL" id="ODQ48268.1"/>
    </source>
</evidence>
<dbReference type="InterPro" id="IPR016024">
    <property type="entry name" value="ARM-type_fold"/>
</dbReference>
<dbReference type="Proteomes" id="UP000094455">
    <property type="component" value="Unassembled WGS sequence"/>
</dbReference>
<organism evidence="5 6">
    <name type="scientific">Pichia membranifaciens NRRL Y-2026</name>
    <dbReference type="NCBI Taxonomy" id="763406"/>
    <lineage>
        <taxon>Eukaryota</taxon>
        <taxon>Fungi</taxon>
        <taxon>Dikarya</taxon>
        <taxon>Ascomycota</taxon>
        <taxon>Saccharomycotina</taxon>
        <taxon>Pichiomycetes</taxon>
        <taxon>Pichiales</taxon>
        <taxon>Pichiaceae</taxon>
        <taxon>Pichia</taxon>
    </lineage>
</organism>
<dbReference type="OrthoDB" id="2016913at2759"/>
<proteinExistence type="inferred from homology"/>
<evidence type="ECO:0000256" key="3">
    <source>
        <dbReference type="ARBA" id="ARBA00022448"/>
    </source>
</evidence>
<dbReference type="GeneID" id="30180819"/>
<evidence type="ECO:0000256" key="1">
    <source>
        <dbReference type="ARBA" id="ARBA00004123"/>
    </source>
</evidence>
<keyword evidence="4" id="KW-0539">Nucleus</keyword>
<dbReference type="Gene3D" id="1.25.10.10">
    <property type="entry name" value="Leucine-rich Repeat Variant"/>
    <property type="match status" value="1"/>
</dbReference>
<dbReference type="PANTHER" id="PTHR12363">
    <property type="entry name" value="TRANSPORTIN 3 AND IMPORTIN 13"/>
    <property type="match status" value="1"/>
</dbReference>
<comment type="subcellular location">
    <subcellularLocation>
        <location evidence="1">Nucleus</location>
    </subcellularLocation>
</comment>
<dbReference type="InterPro" id="IPR051345">
    <property type="entry name" value="Importin_beta-like_NTR"/>
</dbReference>
<evidence type="ECO:0008006" key="7">
    <source>
        <dbReference type="Google" id="ProtNLM"/>
    </source>
</evidence>
<dbReference type="STRING" id="763406.A0A1E3NRF5"/>